<feature type="compositionally biased region" description="Polar residues" evidence="2">
    <location>
        <begin position="106"/>
        <end position="133"/>
    </location>
</feature>
<feature type="region of interest" description="Disordered" evidence="2">
    <location>
        <begin position="80"/>
        <end position="161"/>
    </location>
</feature>
<keyword evidence="4" id="KW-1185">Reference proteome</keyword>
<feature type="compositionally biased region" description="Polar residues" evidence="2">
    <location>
        <begin position="199"/>
        <end position="209"/>
    </location>
</feature>
<sequence length="484" mass="53747">MDLSQGSKWSFDEVQKLQQLREENPELSERCFAKKVEDDFPGRSAGAIRGKVRKMKDNLNPSDIKEILSVPETRLLAVVIRKRRSSSPSTQTEGPDSGSKRHCSQDLGSRSPSFEQGQPWQPSTPLPRTSPNIEPQPFSPRILHFECDVPHPATPSPVTRYGFLSSIDQHAPCSSSTYNDGGDIDFDRSVRLLRRPYQRVQSPSPRSRLTGNTDTSGSEDDSDSGPHRSFGPVYYSSSSEGVPSLDDRHVTEDPVPSEVEVNYNRGNDPDHQNQLVEVENDPGPRNAPSSDKDDNIPRDTNFSNPEPIDSPPSSNPPSHVTPSRTLRTTAYVDISQPVDMSDFASRRTEASVAGELRGSVFQGHATRNDNLQANEPGKIPPQEDIGLLTTRKGRAELAKELEAERQAKLVLEQKVLSLERELQRAISAQEESEARLEVAESNLRITMMKESSVSEQLKQLHKCMKNHEAESKAICELVAHMASL</sequence>
<evidence type="ECO:0000256" key="1">
    <source>
        <dbReference type="SAM" id="Coils"/>
    </source>
</evidence>
<feature type="compositionally biased region" description="Basic and acidic residues" evidence="2">
    <location>
        <begin position="20"/>
        <end position="41"/>
    </location>
</feature>
<dbReference type="RefSeq" id="XP_026608610.1">
    <property type="nucleotide sequence ID" value="XM_026742765.1"/>
</dbReference>
<dbReference type="EMBL" id="PVWQ01000001">
    <property type="protein sequence ID" value="RDW93427.1"/>
    <property type="molecule type" value="Genomic_DNA"/>
</dbReference>
<organism evidence="3 4">
    <name type="scientific">Aspergillus mulundensis</name>
    <dbReference type="NCBI Taxonomy" id="1810919"/>
    <lineage>
        <taxon>Eukaryota</taxon>
        <taxon>Fungi</taxon>
        <taxon>Dikarya</taxon>
        <taxon>Ascomycota</taxon>
        <taxon>Pezizomycotina</taxon>
        <taxon>Eurotiomycetes</taxon>
        <taxon>Eurotiomycetidae</taxon>
        <taxon>Eurotiales</taxon>
        <taxon>Aspergillaceae</taxon>
        <taxon>Aspergillus</taxon>
        <taxon>Aspergillus subgen. Nidulantes</taxon>
    </lineage>
</organism>
<protein>
    <submittedName>
        <fullName evidence="3">Uncharacterized protein</fullName>
    </submittedName>
</protein>
<evidence type="ECO:0000313" key="4">
    <source>
        <dbReference type="Proteomes" id="UP000256690"/>
    </source>
</evidence>
<feature type="coiled-coil region" evidence="1">
    <location>
        <begin position="394"/>
        <end position="442"/>
    </location>
</feature>
<dbReference type="GeneID" id="38111119"/>
<name>A0A3D8T4E0_9EURO</name>
<keyword evidence="1" id="KW-0175">Coiled coil</keyword>
<comment type="caution">
    <text evidence="3">The sequence shown here is derived from an EMBL/GenBank/DDBJ whole genome shotgun (WGS) entry which is preliminary data.</text>
</comment>
<evidence type="ECO:0000313" key="3">
    <source>
        <dbReference type="EMBL" id="RDW93427.1"/>
    </source>
</evidence>
<accession>A0A3D8T4E0</accession>
<dbReference type="AlphaFoldDB" id="A0A3D8T4E0"/>
<gene>
    <name evidence="3" type="ORF">DSM5745_00749</name>
</gene>
<feature type="region of interest" description="Disordered" evidence="2">
    <location>
        <begin position="192"/>
        <end position="328"/>
    </location>
</feature>
<proteinExistence type="predicted"/>
<dbReference type="Proteomes" id="UP000256690">
    <property type="component" value="Unassembled WGS sequence"/>
</dbReference>
<reference evidence="3 4" key="1">
    <citation type="journal article" date="2018" name="IMA Fungus">
        <title>IMA Genome-F 9: Draft genome sequence of Annulohypoxylon stygium, Aspergillus mulundensis, Berkeleyomyces basicola (syn. Thielaviopsis basicola), Ceratocystis smalleyi, two Cercospora beticola strains, Coleophoma cylindrospora, Fusarium fracticaudum, Phialophora cf. hyalina, and Morchella septimelata.</title>
        <authorList>
            <person name="Wingfield B.D."/>
            <person name="Bills G.F."/>
            <person name="Dong Y."/>
            <person name="Huang W."/>
            <person name="Nel W.J."/>
            <person name="Swalarsk-Parry B.S."/>
            <person name="Vaghefi N."/>
            <person name="Wilken P.M."/>
            <person name="An Z."/>
            <person name="de Beer Z.W."/>
            <person name="De Vos L."/>
            <person name="Chen L."/>
            <person name="Duong T.A."/>
            <person name="Gao Y."/>
            <person name="Hammerbacher A."/>
            <person name="Kikkert J.R."/>
            <person name="Li Y."/>
            <person name="Li H."/>
            <person name="Li K."/>
            <person name="Li Q."/>
            <person name="Liu X."/>
            <person name="Ma X."/>
            <person name="Naidoo K."/>
            <person name="Pethybridge S.J."/>
            <person name="Sun J."/>
            <person name="Steenkamp E.T."/>
            <person name="van der Nest M.A."/>
            <person name="van Wyk S."/>
            <person name="Wingfield M.J."/>
            <person name="Xiong C."/>
            <person name="Yue Q."/>
            <person name="Zhang X."/>
        </authorList>
    </citation>
    <scope>NUCLEOTIDE SEQUENCE [LARGE SCALE GENOMIC DNA]</scope>
    <source>
        <strain evidence="3 4">DSM 5745</strain>
    </source>
</reference>
<evidence type="ECO:0000256" key="2">
    <source>
        <dbReference type="SAM" id="MobiDB-lite"/>
    </source>
</evidence>
<feature type="region of interest" description="Disordered" evidence="2">
    <location>
        <begin position="20"/>
        <end position="66"/>
    </location>
</feature>